<keyword evidence="2" id="KW-0479">Metal-binding</keyword>
<feature type="region of interest" description="Disordered" evidence="7">
    <location>
        <begin position="1"/>
        <end position="85"/>
    </location>
</feature>
<evidence type="ECO:0000259" key="8">
    <source>
        <dbReference type="PROSITE" id="PS50006"/>
    </source>
</evidence>
<keyword evidence="4" id="KW-0833">Ubl conjugation pathway</keyword>
<dbReference type="STRING" id="109895.A0A507DYH9"/>
<name>A0A507DYH9_9FUNG</name>
<feature type="domain" description="FHA" evidence="8">
    <location>
        <begin position="123"/>
        <end position="174"/>
    </location>
</feature>
<dbReference type="GO" id="GO:0000151">
    <property type="term" value="C:ubiquitin ligase complex"/>
    <property type="evidence" value="ECO:0007669"/>
    <property type="project" value="TreeGrafter"/>
</dbReference>
<dbReference type="GO" id="GO:0061630">
    <property type="term" value="F:ubiquitin protein ligase activity"/>
    <property type="evidence" value="ECO:0007669"/>
    <property type="project" value="TreeGrafter"/>
</dbReference>
<dbReference type="Pfam" id="PF17123">
    <property type="entry name" value="zf-RING_11"/>
    <property type="match status" value="1"/>
</dbReference>
<feature type="domain" description="RING-type" evidence="9">
    <location>
        <begin position="276"/>
        <end position="319"/>
    </location>
</feature>
<gene>
    <name evidence="10" type="ORF">PhCBS80983_g04268</name>
</gene>
<dbReference type="InterPro" id="IPR000253">
    <property type="entry name" value="FHA_dom"/>
</dbReference>
<reference evidence="10 11" key="1">
    <citation type="journal article" date="2019" name="Sci. Rep.">
        <title>Comparative genomics of chytrid fungi reveal insights into the obligate biotrophic and pathogenic lifestyle of Synchytrium endobioticum.</title>
        <authorList>
            <person name="van de Vossenberg B.T.L.H."/>
            <person name="Warris S."/>
            <person name="Nguyen H.D.T."/>
            <person name="van Gent-Pelzer M.P.E."/>
            <person name="Joly D.L."/>
            <person name="van de Geest H.C."/>
            <person name="Bonants P.J.M."/>
            <person name="Smith D.S."/>
            <person name="Levesque C.A."/>
            <person name="van der Lee T.A.J."/>
        </authorList>
    </citation>
    <scope>NUCLEOTIDE SEQUENCE [LARGE SCALE GENOMIC DNA]</scope>
    <source>
        <strain evidence="10 11">CBS 809.83</strain>
    </source>
</reference>
<dbReference type="SUPFAM" id="SSF57850">
    <property type="entry name" value="RING/U-box"/>
    <property type="match status" value="1"/>
</dbReference>
<keyword evidence="5" id="KW-0862">Zinc</keyword>
<accession>A0A507DYH9</accession>
<comment type="caution">
    <text evidence="10">The sequence shown here is derived from an EMBL/GenBank/DDBJ whole genome shotgun (WGS) entry which is preliminary data.</text>
</comment>
<protein>
    <recommendedName>
        <fullName evidence="12">FHA domain-containing protein</fullName>
    </recommendedName>
</protein>
<keyword evidence="11" id="KW-1185">Reference proteome</keyword>
<dbReference type="SMART" id="SM00184">
    <property type="entry name" value="RING"/>
    <property type="match status" value="1"/>
</dbReference>
<dbReference type="Gene3D" id="2.60.200.20">
    <property type="match status" value="1"/>
</dbReference>
<keyword evidence="1" id="KW-0808">Transferase</keyword>
<dbReference type="InterPro" id="IPR001841">
    <property type="entry name" value="Znf_RING"/>
</dbReference>
<organism evidence="10 11">
    <name type="scientific">Powellomyces hirtus</name>
    <dbReference type="NCBI Taxonomy" id="109895"/>
    <lineage>
        <taxon>Eukaryota</taxon>
        <taxon>Fungi</taxon>
        <taxon>Fungi incertae sedis</taxon>
        <taxon>Chytridiomycota</taxon>
        <taxon>Chytridiomycota incertae sedis</taxon>
        <taxon>Chytridiomycetes</taxon>
        <taxon>Spizellomycetales</taxon>
        <taxon>Powellomycetaceae</taxon>
        <taxon>Powellomyces</taxon>
    </lineage>
</organism>
<dbReference type="AlphaFoldDB" id="A0A507DYH9"/>
<evidence type="ECO:0000256" key="2">
    <source>
        <dbReference type="ARBA" id="ARBA00022723"/>
    </source>
</evidence>
<feature type="region of interest" description="Disordered" evidence="7">
    <location>
        <begin position="393"/>
        <end position="443"/>
    </location>
</feature>
<dbReference type="GO" id="GO:0006511">
    <property type="term" value="P:ubiquitin-dependent protein catabolic process"/>
    <property type="evidence" value="ECO:0007669"/>
    <property type="project" value="TreeGrafter"/>
</dbReference>
<evidence type="ECO:0000256" key="6">
    <source>
        <dbReference type="PROSITE-ProRule" id="PRU00175"/>
    </source>
</evidence>
<dbReference type="EMBL" id="QEAQ01000064">
    <property type="protein sequence ID" value="TPX56843.1"/>
    <property type="molecule type" value="Genomic_DNA"/>
</dbReference>
<evidence type="ECO:0000313" key="11">
    <source>
        <dbReference type="Proteomes" id="UP000318582"/>
    </source>
</evidence>
<dbReference type="InterPro" id="IPR013083">
    <property type="entry name" value="Znf_RING/FYVE/PHD"/>
</dbReference>
<feature type="compositionally biased region" description="Polar residues" evidence="7">
    <location>
        <begin position="68"/>
        <end position="80"/>
    </location>
</feature>
<dbReference type="Pfam" id="PF00498">
    <property type="entry name" value="FHA"/>
    <property type="match status" value="1"/>
</dbReference>
<proteinExistence type="predicted"/>
<dbReference type="Proteomes" id="UP000318582">
    <property type="component" value="Unassembled WGS sequence"/>
</dbReference>
<dbReference type="PROSITE" id="PS50089">
    <property type="entry name" value="ZF_RING_2"/>
    <property type="match status" value="1"/>
</dbReference>
<evidence type="ECO:0000256" key="4">
    <source>
        <dbReference type="ARBA" id="ARBA00022786"/>
    </source>
</evidence>
<dbReference type="SUPFAM" id="SSF49879">
    <property type="entry name" value="SMAD/FHA domain"/>
    <property type="match status" value="1"/>
</dbReference>
<dbReference type="GO" id="GO:0016567">
    <property type="term" value="P:protein ubiquitination"/>
    <property type="evidence" value="ECO:0007669"/>
    <property type="project" value="TreeGrafter"/>
</dbReference>
<dbReference type="PANTHER" id="PTHR15067:SF7">
    <property type="entry name" value="E3 UBIQUITIN-PROTEIN LIGASE DMA1-RELATED"/>
    <property type="match status" value="1"/>
</dbReference>
<dbReference type="GO" id="GO:0005829">
    <property type="term" value="C:cytosol"/>
    <property type="evidence" value="ECO:0007669"/>
    <property type="project" value="TreeGrafter"/>
</dbReference>
<evidence type="ECO:0000313" key="10">
    <source>
        <dbReference type="EMBL" id="TPX56843.1"/>
    </source>
</evidence>
<keyword evidence="3 6" id="KW-0863">Zinc-finger</keyword>
<evidence type="ECO:0008006" key="12">
    <source>
        <dbReference type="Google" id="ProtNLM"/>
    </source>
</evidence>
<evidence type="ECO:0000256" key="1">
    <source>
        <dbReference type="ARBA" id="ARBA00022679"/>
    </source>
</evidence>
<dbReference type="SMART" id="SM00240">
    <property type="entry name" value="FHA"/>
    <property type="match status" value="1"/>
</dbReference>
<dbReference type="PROSITE" id="PS50006">
    <property type="entry name" value="FHA_DOMAIN"/>
    <property type="match status" value="1"/>
</dbReference>
<dbReference type="GO" id="GO:0032153">
    <property type="term" value="C:cell division site"/>
    <property type="evidence" value="ECO:0007669"/>
    <property type="project" value="TreeGrafter"/>
</dbReference>
<feature type="region of interest" description="Disordered" evidence="7">
    <location>
        <begin position="339"/>
        <end position="373"/>
    </location>
</feature>
<dbReference type="InterPro" id="IPR008984">
    <property type="entry name" value="SMAD_FHA_dom_sf"/>
</dbReference>
<dbReference type="PANTHER" id="PTHR15067">
    <property type="entry name" value="E3 UBIQUITIN-PROTEIN LIGASE RNF8"/>
    <property type="match status" value="1"/>
</dbReference>
<evidence type="ECO:0000259" key="9">
    <source>
        <dbReference type="PROSITE" id="PS50089"/>
    </source>
</evidence>
<sequence length="443" mass="47646">MASSPGKMGGARKRSPSVNVSLSMFDEDTMNENGSGPSREEPSSPPSIIHILLTPQANSPPSSRPLCITSSSTTEANQRPLSDGVPLKLGRAVRSRDHQSAPTFSPVNHSAGKPTLTAAGVLLPNGAIKKTQDFVFFNSKVVSRCHAEIWTRDGQVYLKDTASSSGTFLNRMRLSPSGKESRPYPLKSGDVVQLGIDYVGDKKKEGEVFETVIKDSYRAPVLTVSILHPLPSAETKKKLSLMNMFRQVLGSLLTLTNPYAGSTATSASPTAQVADCVICLSGIGPYQALFLAPCSHCYHFKCVKSLLSQGHMFLCPLCRQVANLDASVSMDSLCELAGGPEVDDMDTQQEQQQTQIAEPNTARTSDDEGSSYQQPDVALAHFDIPPYSGTTPVMMDETFTTDSHAPGSKPTHFSPVVSLNPGQNLKRPHLSAEWGHSRSHSMG</sequence>
<dbReference type="Gene3D" id="3.30.40.10">
    <property type="entry name" value="Zinc/RING finger domain, C3HC4 (zinc finger)"/>
    <property type="match status" value="1"/>
</dbReference>
<evidence type="ECO:0000256" key="3">
    <source>
        <dbReference type="ARBA" id="ARBA00022771"/>
    </source>
</evidence>
<dbReference type="GO" id="GO:0008270">
    <property type="term" value="F:zinc ion binding"/>
    <property type="evidence" value="ECO:0007669"/>
    <property type="project" value="UniProtKB-KW"/>
</dbReference>
<evidence type="ECO:0000256" key="5">
    <source>
        <dbReference type="ARBA" id="ARBA00022833"/>
    </source>
</evidence>
<evidence type="ECO:0000256" key="7">
    <source>
        <dbReference type="SAM" id="MobiDB-lite"/>
    </source>
</evidence>